<feature type="domain" description="Peptidase C14 caspase" evidence="1">
    <location>
        <begin position="11"/>
        <end position="125"/>
    </location>
</feature>
<proteinExistence type="predicted"/>
<evidence type="ECO:0000313" key="3">
    <source>
        <dbReference type="Proteomes" id="UP000663846"/>
    </source>
</evidence>
<organism evidence="2 3">
    <name type="scientific">Rhizoctonia solani</name>
    <dbReference type="NCBI Taxonomy" id="456999"/>
    <lineage>
        <taxon>Eukaryota</taxon>
        <taxon>Fungi</taxon>
        <taxon>Dikarya</taxon>
        <taxon>Basidiomycota</taxon>
        <taxon>Agaricomycotina</taxon>
        <taxon>Agaricomycetes</taxon>
        <taxon>Cantharellales</taxon>
        <taxon>Ceratobasidiaceae</taxon>
        <taxon>Rhizoctonia</taxon>
    </lineage>
</organism>
<reference evidence="2" key="1">
    <citation type="submission" date="2021-01" db="EMBL/GenBank/DDBJ databases">
        <authorList>
            <person name="Kaushik A."/>
        </authorList>
    </citation>
    <scope>NUCLEOTIDE SEQUENCE</scope>
    <source>
        <strain evidence="2">AG1-1C</strain>
    </source>
</reference>
<sequence>MTWPNSGCSMVLNGAVQDRIHIRRFLDKYRLTLRVKVKVVDNASRKSIEDHNRKAVDSCPPLLIAYFQGHGLPHSDNVKFITSDEREDGTLEGLTAEELVEMSSKLTTQTKSVVITDFCFSGNVYRLKFYLQVEQDGSGSWHLTEGWSEEITSPMGRNRSTKPPGWGAMLPKWSLADLKTALITLPQILLHLRRRVDYHLGAAKVHPKGRVTFKDAKQVPQIYSNYMWPLDDLRILLKFGLEETIPISD</sequence>
<dbReference type="Proteomes" id="UP000663846">
    <property type="component" value="Unassembled WGS sequence"/>
</dbReference>
<evidence type="ECO:0000259" key="1">
    <source>
        <dbReference type="Pfam" id="PF00656"/>
    </source>
</evidence>
<dbReference type="InterPro" id="IPR011600">
    <property type="entry name" value="Pept_C14_caspase"/>
</dbReference>
<gene>
    <name evidence="2" type="ORF">RDB_LOCUS128098</name>
</gene>
<name>A0A8H2Y3Y5_9AGAM</name>
<dbReference type="EMBL" id="CAJMWS010000386">
    <property type="protein sequence ID" value="CAE6440126.1"/>
    <property type="molecule type" value="Genomic_DNA"/>
</dbReference>
<dbReference type="Pfam" id="PF00656">
    <property type="entry name" value="Peptidase_C14"/>
    <property type="match status" value="1"/>
</dbReference>
<protein>
    <recommendedName>
        <fullName evidence="1">Peptidase C14 caspase domain-containing protein</fullName>
    </recommendedName>
</protein>
<accession>A0A8H2Y3Y5</accession>
<comment type="caution">
    <text evidence="2">The sequence shown here is derived from an EMBL/GenBank/DDBJ whole genome shotgun (WGS) entry which is preliminary data.</text>
</comment>
<dbReference type="Gene3D" id="3.40.50.1460">
    <property type="match status" value="1"/>
</dbReference>
<dbReference type="GO" id="GO:0006508">
    <property type="term" value="P:proteolysis"/>
    <property type="evidence" value="ECO:0007669"/>
    <property type="project" value="InterPro"/>
</dbReference>
<evidence type="ECO:0000313" key="2">
    <source>
        <dbReference type="EMBL" id="CAE6440126.1"/>
    </source>
</evidence>
<dbReference type="AlphaFoldDB" id="A0A8H2Y3Y5"/>
<dbReference type="GO" id="GO:0004197">
    <property type="term" value="F:cysteine-type endopeptidase activity"/>
    <property type="evidence" value="ECO:0007669"/>
    <property type="project" value="InterPro"/>
</dbReference>